<dbReference type="Pfam" id="PF25221">
    <property type="entry name" value="5TMH_Lnb"/>
    <property type="match status" value="1"/>
</dbReference>
<evidence type="ECO:0000256" key="1">
    <source>
        <dbReference type="SAM" id="Phobius"/>
    </source>
</evidence>
<dbReference type="RefSeq" id="WP_220379351.1">
    <property type="nucleotide sequence ID" value="NZ_CP080544.1"/>
</dbReference>
<evidence type="ECO:0000313" key="5">
    <source>
        <dbReference type="EMBL" id="QYR52566.1"/>
    </source>
</evidence>
<keyword evidence="2" id="KW-0732">Signal</keyword>
<keyword evidence="1" id="KW-0812">Transmembrane</keyword>
<feature type="transmembrane region" description="Helical" evidence="1">
    <location>
        <begin position="278"/>
        <end position="303"/>
    </location>
</feature>
<dbReference type="Pfam" id="PF13387">
    <property type="entry name" value="Lnb_N"/>
    <property type="match status" value="1"/>
</dbReference>
<feature type="transmembrane region" description="Helical" evidence="1">
    <location>
        <begin position="369"/>
        <end position="389"/>
    </location>
</feature>
<gene>
    <name evidence="5" type="ORF">H8L67_08190</name>
</gene>
<feature type="transmembrane region" description="Helical" evidence="1">
    <location>
        <begin position="341"/>
        <end position="363"/>
    </location>
</feature>
<feature type="transmembrane region" description="Helical" evidence="1">
    <location>
        <begin position="315"/>
        <end position="334"/>
    </location>
</feature>
<name>A0ABX8WNU9_9GAMM</name>
<dbReference type="InterPro" id="IPR057436">
    <property type="entry name" value="5TMH_Lnb"/>
</dbReference>
<dbReference type="EMBL" id="CP080544">
    <property type="protein sequence ID" value="QYR52566.1"/>
    <property type="molecule type" value="Genomic_DNA"/>
</dbReference>
<evidence type="ECO:0000259" key="3">
    <source>
        <dbReference type="Pfam" id="PF13387"/>
    </source>
</evidence>
<feature type="domain" description="Lnb-like transmembrane" evidence="4">
    <location>
        <begin position="276"/>
        <end position="379"/>
    </location>
</feature>
<keyword evidence="1" id="KW-1133">Transmembrane helix</keyword>
<dbReference type="InterPro" id="IPR025178">
    <property type="entry name" value="Lnb_N"/>
</dbReference>
<feature type="transmembrane region" description="Helical" evidence="1">
    <location>
        <begin position="251"/>
        <end position="271"/>
    </location>
</feature>
<keyword evidence="6" id="KW-1185">Reference proteome</keyword>
<sequence>MRSFFLRLAVLFLMSACWCLSASAAPRVGVMTMAPGEIFWERFGHDSLVVVDDATGSATSYNFGYFDLAEPGFVKNFARGRMQYMLAAIPLQDDLANYREEGRGVKIQWLNLTDAQATLLAARLAENAKPENARYRYDYFRDNCTTRVRDALDGVLDGRIERQLSTTSNGDSFRSEALRLSTPTVWMWLGFDLGLGPEASKPLSFWDDAFLPEHLASGLDRVKLADGRPLVRSTETLLPHRLDNLDKTRRLNVFVMGLLGAAFGGLLYWLATAGHRKLLGALLGITWLKCGILGCVLLLGWLFTDHWAMWRNSNLLLFSPLALCLLPAAVCVYRGRAPGRFAAILSCVLALLAVLATFILWIFNPQPNGAWIALMLPILVAITVALHHLGSEASK</sequence>
<feature type="domain" description="Lnb N-terminal periplasmic" evidence="3">
    <location>
        <begin position="30"/>
        <end position="163"/>
    </location>
</feature>
<feature type="chain" id="PRO_5046995880" evidence="2">
    <location>
        <begin position="25"/>
        <end position="395"/>
    </location>
</feature>
<reference evidence="5 6" key="1">
    <citation type="submission" date="2021-08" db="EMBL/GenBank/DDBJ databases">
        <title>Lysobacter sp. strain CJ11 Genome sequencing and assembly.</title>
        <authorList>
            <person name="Kim I."/>
        </authorList>
    </citation>
    <scope>NUCLEOTIDE SEQUENCE [LARGE SCALE GENOMIC DNA]</scope>
    <source>
        <strain evidence="5 6">CJ11</strain>
    </source>
</reference>
<evidence type="ECO:0000259" key="4">
    <source>
        <dbReference type="Pfam" id="PF25221"/>
    </source>
</evidence>
<dbReference type="Proteomes" id="UP000824755">
    <property type="component" value="Chromosome"/>
</dbReference>
<organism evidence="5 6">
    <name type="scientific">Lysobacter soyae</name>
    <dbReference type="NCBI Taxonomy" id="2764185"/>
    <lineage>
        <taxon>Bacteria</taxon>
        <taxon>Pseudomonadati</taxon>
        <taxon>Pseudomonadota</taxon>
        <taxon>Gammaproteobacteria</taxon>
        <taxon>Lysobacterales</taxon>
        <taxon>Lysobacteraceae</taxon>
        <taxon>Lysobacter</taxon>
    </lineage>
</organism>
<protein>
    <submittedName>
        <fullName evidence="5">DUF4105 domain-containing protein</fullName>
    </submittedName>
</protein>
<evidence type="ECO:0000313" key="6">
    <source>
        <dbReference type="Proteomes" id="UP000824755"/>
    </source>
</evidence>
<keyword evidence="1" id="KW-0472">Membrane</keyword>
<proteinExistence type="predicted"/>
<accession>A0ABX8WNU9</accession>
<evidence type="ECO:0000256" key="2">
    <source>
        <dbReference type="SAM" id="SignalP"/>
    </source>
</evidence>
<feature type="signal peptide" evidence="2">
    <location>
        <begin position="1"/>
        <end position="24"/>
    </location>
</feature>